<protein>
    <submittedName>
        <fullName evidence="3">Uncharacterized protein</fullName>
    </submittedName>
</protein>
<keyword evidence="2" id="KW-0732">Signal</keyword>
<evidence type="ECO:0000256" key="1">
    <source>
        <dbReference type="SAM" id="MobiDB-lite"/>
    </source>
</evidence>
<reference evidence="3" key="1">
    <citation type="submission" date="2015-04" db="EMBL/GenBank/DDBJ databases">
        <title>The genome sequence of the plant pathogenic Rhizarian Plasmodiophora brassicae reveals insights in its biotrophic life cycle and the origin of chitin synthesis.</title>
        <authorList>
            <person name="Schwelm A."/>
            <person name="Fogelqvist J."/>
            <person name="Knaust A."/>
            <person name="Julke S."/>
            <person name="Lilja T."/>
            <person name="Dhandapani V."/>
            <person name="Bonilla-Rosso G."/>
            <person name="Karlsson M."/>
            <person name="Shevchenko A."/>
            <person name="Choi S.R."/>
            <person name="Kim H.G."/>
            <person name="Park J.Y."/>
            <person name="Lim Y.P."/>
            <person name="Ludwig-Muller J."/>
            <person name="Dixelius C."/>
        </authorList>
    </citation>
    <scope>NUCLEOTIDE SEQUENCE</scope>
    <source>
        <tissue evidence="3">Potato root galls</tissue>
    </source>
</reference>
<name>A0A0H5REC6_9EUKA</name>
<proteinExistence type="predicted"/>
<evidence type="ECO:0000256" key="2">
    <source>
        <dbReference type="SAM" id="SignalP"/>
    </source>
</evidence>
<dbReference type="EMBL" id="HACM01011450">
    <property type="protein sequence ID" value="CRZ11892.1"/>
    <property type="molecule type" value="Transcribed_RNA"/>
</dbReference>
<sequence>MDWRVIIGILAIWSSVGAISANNDKDPNKGRLAAIKALSAASQIISNQTSNSSGIARLKVPMVRNGTAKPVTIDLKLSIGQPKVTVHNYSDPVKRNQSSSAPIHSTLPKPGKRLALDDVIIKTGLKPSIQSGYSDLHRRSQ</sequence>
<feature type="signal peptide" evidence="2">
    <location>
        <begin position="1"/>
        <end position="18"/>
    </location>
</feature>
<feature type="chain" id="PRO_5005223181" evidence="2">
    <location>
        <begin position="19"/>
        <end position="141"/>
    </location>
</feature>
<feature type="region of interest" description="Disordered" evidence="1">
    <location>
        <begin position="88"/>
        <end position="109"/>
    </location>
</feature>
<evidence type="ECO:0000313" key="3">
    <source>
        <dbReference type="EMBL" id="CRZ11892.1"/>
    </source>
</evidence>
<dbReference type="AlphaFoldDB" id="A0A0H5REC6"/>
<accession>A0A0H5REC6</accession>
<organism evidence="3">
    <name type="scientific">Spongospora subterranea</name>
    <dbReference type="NCBI Taxonomy" id="70186"/>
    <lineage>
        <taxon>Eukaryota</taxon>
        <taxon>Sar</taxon>
        <taxon>Rhizaria</taxon>
        <taxon>Endomyxa</taxon>
        <taxon>Phytomyxea</taxon>
        <taxon>Plasmodiophorida</taxon>
        <taxon>Plasmodiophoridae</taxon>
        <taxon>Spongospora</taxon>
    </lineage>
</organism>